<dbReference type="GO" id="GO:0008233">
    <property type="term" value="F:peptidase activity"/>
    <property type="evidence" value="ECO:0007669"/>
    <property type="project" value="UniProtKB-KW"/>
</dbReference>
<dbReference type="EMBL" id="FLTX01000023">
    <property type="protein sequence ID" value="SBV50835.1"/>
    <property type="molecule type" value="Genomic_DNA"/>
</dbReference>
<reference evidence="1 4" key="2">
    <citation type="submission" date="2016-08" db="EMBL/GenBank/DDBJ databases">
        <title>Evolution of the type three secretion system and type three effector repertoires in Xanthomonas.</title>
        <authorList>
            <person name="Merda D."/>
            <person name="Briand M."/>
            <person name="Bosis E."/>
            <person name="Rousseau C."/>
            <person name="Portier P."/>
            <person name="Jacques M.-A."/>
            <person name="Fischer-Le Saux M."/>
        </authorList>
    </citation>
    <scope>NUCLEOTIDE SEQUENCE [LARGE SCALE GENOMIC DNA]</scope>
    <source>
        <strain evidence="1 4">CFBP1976</strain>
    </source>
</reference>
<evidence type="ECO:0000313" key="2">
    <source>
        <dbReference type="EMBL" id="SBV50835.1"/>
    </source>
</evidence>
<reference evidence="2 3" key="1">
    <citation type="submission" date="2016-06" db="EMBL/GenBank/DDBJ databases">
        <authorList>
            <person name="Kjaerup R.B."/>
            <person name="Dalgaard T.S."/>
            <person name="Juul-Madsen H.R."/>
        </authorList>
    </citation>
    <scope>NUCLEOTIDE SEQUENCE [LARGE SCALE GENOMIC DNA]</scope>
    <source>
        <strain evidence="2">LMG947</strain>
    </source>
</reference>
<dbReference type="InterPro" id="IPR009003">
    <property type="entry name" value="Peptidase_S1_PA"/>
</dbReference>
<protein>
    <submittedName>
        <fullName evidence="1">Serine protease</fullName>
    </submittedName>
    <submittedName>
        <fullName evidence="2">Trypsin-like peptidase domain</fullName>
    </submittedName>
</protein>
<keyword evidence="1" id="KW-0645">Protease</keyword>
<dbReference type="Proteomes" id="UP000092503">
    <property type="component" value="Unassembled WGS sequence"/>
</dbReference>
<keyword evidence="1" id="KW-0378">Hydrolase</keyword>
<dbReference type="Gene3D" id="2.40.10.10">
    <property type="entry name" value="Trypsin-like serine proteases"/>
    <property type="match status" value="2"/>
</dbReference>
<name>A0A1C3NKB7_9XANT</name>
<evidence type="ECO:0000313" key="4">
    <source>
        <dbReference type="Proteomes" id="UP000239710"/>
    </source>
</evidence>
<sequence length="233" mass="25876">MVTSNILLRTFFIKAEAYGTVFTLEVDGEEFLVTARHLLNQESPDFKIAIFHADKWQILSAEVVGHGRGEIDISVLKLRQRLSSAALTVTPTIAGLVWGQDVYFLGFPYKMWGDVGNFMGGMPCAYAKKGTVSSFKLHDPQILHIDAINNEGFSGGPLFFHPLGKPDEVCVAGVVSKFRIEHEYVIDADGEPTKMTVPYNSGFLIAYGSKYILISSQHTENLITHSSQVRRFT</sequence>
<proteinExistence type="predicted"/>
<dbReference type="EMBL" id="MDCE01000007">
    <property type="protein sequence ID" value="PPV07626.1"/>
    <property type="molecule type" value="Genomic_DNA"/>
</dbReference>
<gene>
    <name evidence="2" type="ORF">XBLMG947_1617</name>
    <name evidence="1" type="ORF">XbrCFBP1976_06665</name>
</gene>
<dbReference type="SUPFAM" id="SSF50494">
    <property type="entry name" value="Trypsin-like serine proteases"/>
    <property type="match status" value="1"/>
</dbReference>
<dbReference type="RefSeq" id="WP_083992961.1">
    <property type="nucleotide sequence ID" value="NZ_FLTX01000023.1"/>
</dbReference>
<accession>A0A1C3NKB7</accession>
<evidence type="ECO:0000313" key="3">
    <source>
        <dbReference type="Proteomes" id="UP000092503"/>
    </source>
</evidence>
<evidence type="ECO:0000313" key="1">
    <source>
        <dbReference type="EMBL" id="PPV07626.1"/>
    </source>
</evidence>
<dbReference type="GO" id="GO:0006508">
    <property type="term" value="P:proteolysis"/>
    <property type="evidence" value="ECO:0007669"/>
    <property type="project" value="UniProtKB-KW"/>
</dbReference>
<organism evidence="2 3">
    <name type="scientific">Xanthomonas bromi</name>
    <dbReference type="NCBI Taxonomy" id="56449"/>
    <lineage>
        <taxon>Bacteria</taxon>
        <taxon>Pseudomonadati</taxon>
        <taxon>Pseudomonadota</taxon>
        <taxon>Gammaproteobacteria</taxon>
        <taxon>Lysobacterales</taxon>
        <taxon>Lysobacteraceae</taxon>
        <taxon>Xanthomonas</taxon>
    </lineage>
</organism>
<dbReference type="OrthoDB" id="4774215at2"/>
<dbReference type="AlphaFoldDB" id="A0A1C3NKB7"/>
<dbReference type="Proteomes" id="UP000239710">
    <property type="component" value="Unassembled WGS sequence"/>
</dbReference>
<dbReference type="InterPro" id="IPR043504">
    <property type="entry name" value="Peptidase_S1_PA_chymotrypsin"/>
</dbReference>
<dbReference type="STRING" id="56449.XBLMG947_1617"/>
<dbReference type="Pfam" id="PF13365">
    <property type="entry name" value="Trypsin_2"/>
    <property type="match status" value="1"/>
</dbReference>
<keyword evidence="4" id="KW-1185">Reference proteome</keyword>